<protein>
    <recommendedName>
        <fullName evidence="6">Small ribosomal subunit protein uS10m</fullName>
    </recommendedName>
    <alternativeName>
        <fullName evidence="7">28S ribosomal protein S10, mitochondrial</fullName>
    </alternativeName>
</protein>
<keyword evidence="11" id="KW-1185">Reference proteome</keyword>
<name>G7YHZ6_CLOSI</name>
<dbReference type="Proteomes" id="UP000008909">
    <property type="component" value="Unassembled WGS sequence"/>
</dbReference>
<evidence type="ECO:0000256" key="1">
    <source>
        <dbReference type="ARBA" id="ARBA00004173"/>
    </source>
</evidence>
<evidence type="ECO:0000256" key="6">
    <source>
        <dbReference type="ARBA" id="ARBA00035261"/>
    </source>
</evidence>
<evidence type="ECO:0000256" key="7">
    <source>
        <dbReference type="ARBA" id="ARBA00035544"/>
    </source>
</evidence>
<dbReference type="GO" id="GO:0005763">
    <property type="term" value="C:mitochondrial small ribosomal subunit"/>
    <property type="evidence" value="ECO:0007669"/>
    <property type="project" value="InterPro"/>
</dbReference>
<gene>
    <name evidence="10" type="ORF">CLF_108387</name>
</gene>
<evidence type="ECO:0000256" key="2">
    <source>
        <dbReference type="ARBA" id="ARBA00007102"/>
    </source>
</evidence>
<keyword evidence="3 10" id="KW-0689">Ribosomal protein</keyword>
<keyword evidence="4" id="KW-0496">Mitochondrion</keyword>
<evidence type="ECO:0000259" key="9">
    <source>
        <dbReference type="SMART" id="SM01403"/>
    </source>
</evidence>
<sequence>MTVWASHVHYQHSSVGHADTYAVTARTSNRHSANTEAGLTIGSTTSTNWSSARCQTDKQPVLLANRVRARFLGRSSTQMRSVRGFGAELLLSKRKSRSCVSLREMGETNRTEASINGYAVKYSYPIMWSYIVQSPLRYIHITMFRPSFLQLFPSQRFAAQWHDTRNRPTFKRLSLNKSPFIYKKHQRQYEFRTYYKYFTISRITGCTADVFLEYVQRNLPEGVAMECTRESIGKFVEDSSTPHGQFRDSSGRRGHRVSVNQVKHEAAFVQHIQLKNSINEKRFTLIRQHRRTYLFAKLPLCLSIHLHLWPQMHRSYNETVIQVDDCVLTTLFKDAWSCIRNLSITLFSFRYDAQPVWLGKDDSMEGAVLGKLRRYGRGLANVASRLMGKIQTALNGNRIFRFVRHYYWPTKTREVEEDEQCLSCRSISVWREVTQVRKSCSDLPNSDGEIIFHEPTGAHMATQVDKLVYYLKRLICKHEARIRPYPVMQRHFTLCRCNRRCGPIRVGRKILVDTLFLERIAEIIGHHQTHFRQGYNYREVHKFTVVLLKMTTSAHASTTRRPTLRQQNKFTFVVSCKTIVLHTAPNCITHKEFVLLRRSVSRDFVVSNMGCNFLCVYCPPYPLASAFFSNPTNAVHSARVFAYPGLRDFIVARIDCKISEIFIRLSVIQSQKFRYRTPSYSDMTTFVVKKTRQTSEQILRLRSFGFIRQSYQMMGAPHTSYKMEFKHFSVFTKIRNDEMNVGIIDMQQEYGLVISDSSTLVSYILKLSVTAYEEGRLMDEGSYNPVQFCANSTQTFARQSYQKAVMPPRKKHEGRDTASLTKPRQRKSKCRNRVRAKGLPVNPSPDHLIPWIESILTIRLRYQWSGAEDVSESPPEPCNPISLIMKMKNPYKIWRSWLRFMMYR</sequence>
<dbReference type="SUPFAM" id="SSF54999">
    <property type="entry name" value="Ribosomal protein S10"/>
    <property type="match status" value="1"/>
</dbReference>
<dbReference type="Pfam" id="PF00338">
    <property type="entry name" value="Ribosomal_S10"/>
    <property type="match status" value="1"/>
</dbReference>
<accession>G7YHZ6</accession>
<dbReference type="InterPro" id="IPR040055">
    <property type="entry name" value="Ribosomal_uS10m"/>
</dbReference>
<keyword evidence="5" id="KW-0687">Ribonucleoprotein</keyword>
<dbReference type="AlphaFoldDB" id="G7YHZ6"/>
<evidence type="ECO:0000256" key="3">
    <source>
        <dbReference type="ARBA" id="ARBA00022980"/>
    </source>
</evidence>
<organism evidence="10 11">
    <name type="scientific">Clonorchis sinensis</name>
    <name type="common">Chinese liver fluke</name>
    <dbReference type="NCBI Taxonomy" id="79923"/>
    <lineage>
        <taxon>Eukaryota</taxon>
        <taxon>Metazoa</taxon>
        <taxon>Spiralia</taxon>
        <taxon>Lophotrochozoa</taxon>
        <taxon>Platyhelminthes</taxon>
        <taxon>Trematoda</taxon>
        <taxon>Digenea</taxon>
        <taxon>Opisthorchiida</taxon>
        <taxon>Opisthorchiata</taxon>
        <taxon>Opisthorchiidae</taxon>
        <taxon>Clonorchis</taxon>
    </lineage>
</organism>
<evidence type="ECO:0000313" key="10">
    <source>
        <dbReference type="EMBL" id="GAA52579.1"/>
    </source>
</evidence>
<dbReference type="PANTHER" id="PTHR13334:SF4">
    <property type="entry name" value="SMALL RIBOSOMAL SUBUNIT PROTEIN US10M"/>
    <property type="match status" value="1"/>
</dbReference>
<evidence type="ECO:0000313" key="11">
    <source>
        <dbReference type="Proteomes" id="UP000008909"/>
    </source>
</evidence>
<dbReference type="InterPro" id="IPR036838">
    <property type="entry name" value="Ribosomal_uS10_dom_sf"/>
</dbReference>
<comment type="similarity">
    <text evidence="2">Belongs to the universal ribosomal protein uS10 family.</text>
</comment>
<comment type="subcellular location">
    <subcellularLocation>
        <location evidence="1">Mitochondrion</location>
    </subcellularLocation>
</comment>
<evidence type="ECO:0000256" key="8">
    <source>
        <dbReference type="SAM" id="MobiDB-lite"/>
    </source>
</evidence>
<dbReference type="Gene3D" id="3.30.70.600">
    <property type="entry name" value="Ribosomal protein S10 domain"/>
    <property type="match status" value="1"/>
</dbReference>
<dbReference type="SMART" id="SM01403">
    <property type="entry name" value="Ribosomal_S10"/>
    <property type="match status" value="1"/>
</dbReference>
<dbReference type="EMBL" id="DF143317">
    <property type="protein sequence ID" value="GAA52579.1"/>
    <property type="molecule type" value="Genomic_DNA"/>
</dbReference>
<feature type="domain" description="Small ribosomal subunit protein uS10" evidence="9">
    <location>
        <begin position="138"/>
        <end position="228"/>
    </location>
</feature>
<evidence type="ECO:0000256" key="5">
    <source>
        <dbReference type="ARBA" id="ARBA00023274"/>
    </source>
</evidence>
<feature type="compositionally biased region" description="Basic residues" evidence="8">
    <location>
        <begin position="823"/>
        <end position="832"/>
    </location>
</feature>
<reference key="2">
    <citation type="submission" date="2011-10" db="EMBL/GenBank/DDBJ databases">
        <title>The genome and transcriptome sequence of Clonorchis sinensis provide insights into the carcinogenic liver fluke.</title>
        <authorList>
            <person name="Wang X."/>
            <person name="Huang Y."/>
            <person name="Chen W."/>
            <person name="Liu H."/>
            <person name="Guo L."/>
            <person name="Chen Y."/>
            <person name="Luo F."/>
            <person name="Zhou W."/>
            <person name="Sun J."/>
            <person name="Mao Q."/>
            <person name="Liang P."/>
            <person name="Zhou C."/>
            <person name="Tian Y."/>
            <person name="Men J."/>
            <person name="Lv X."/>
            <person name="Huang L."/>
            <person name="Zhou J."/>
            <person name="Hu Y."/>
            <person name="Li R."/>
            <person name="Zhang F."/>
            <person name="Lei H."/>
            <person name="Li X."/>
            <person name="Hu X."/>
            <person name="Liang C."/>
            <person name="Xu J."/>
            <person name="Wu Z."/>
            <person name="Yu X."/>
        </authorList>
    </citation>
    <scope>NUCLEOTIDE SEQUENCE</scope>
    <source>
        <strain>Henan</strain>
    </source>
</reference>
<dbReference type="PANTHER" id="PTHR13334">
    <property type="entry name" value="MITOCHONDRIAL 28S RIBOSOMAL PROTEIN S10"/>
    <property type="match status" value="1"/>
</dbReference>
<feature type="region of interest" description="Disordered" evidence="8">
    <location>
        <begin position="800"/>
        <end position="832"/>
    </location>
</feature>
<proteinExistence type="inferred from homology"/>
<evidence type="ECO:0000256" key="4">
    <source>
        <dbReference type="ARBA" id="ARBA00023128"/>
    </source>
</evidence>
<dbReference type="InterPro" id="IPR027486">
    <property type="entry name" value="Ribosomal_uS10_dom"/>
</dbReference>
<reference evidence="10" key="1">
    <citation type="journal article" date="2011" name="Genome Biol.">
        <title>The draft genome of the carcinogenic human liver fluke Clonorchis sinensis.</title>
        <authorList>
            <person name="Wang X."/>
            <person name="Chen W."/>
            <person name="Huang Y."/>
            <person name="Sun J."/>
            <person name="Men J."/>
            <person name="Liu H."/>
            <person name="Luo F."/>
            <person name="Guo L."/>
            <person name="Lv X."/>
            <person name="Deng C."/>
            <person name="Zhou C."/>
            <person name="Fan Y."/>
            <person name="Li X."/>
            <person name="Huang L."/>
            <person name="Hu Y."/>
            <person name="Liang C."/>
            <person name="Hu X."/>
            <person name="Xu J."/>
            <person name="Yu X."/>
        </authorList>
    </citation>
    <scope>NUCLEOTIDE SEQUENCE [LARGE SCALE GENOMIC DNA]</scope>
    <source>
        <strain evidence="10">Henan</strain>
    </source>
</reference>